<dbReference type="InterPro" id="IPR017871">
    <property type="entry name" value="ABC_transporter-like_CS"/>
</dbReference>
<dbReference type="Pfam" id="PF00664">
    <property type="entry name" value="ABC_membrane"/>
    <property type="match status" value="1"/>
</dbReference>
<evidence type="ECO:0000256" key="1">
    <source>
        <dbReference type="ARBA" id="ARBA00004651"/>
    </source>
</evidence>
<keyword evidence="12" id="KW-1185">Reference proteome</keyword>
<comment type="caution">
    <text evidence="11">The sequence shown here is derived from an EMBL/GenBank/DDBJ whole genome shotgun (WGS) entry which is preliminary data.</text>
</comment>
<feature type="transmembrane region" description="Helical" evidence="8">
    <location>
        <begin position="57"/>
        <end position="77"/>
    </location>
</feature>
<dbReference type="InterPro" id="IPR027417">
    <property type="entry name" value="P-loop_NTPase"/>
</dbReference>
<dbReference type="SUPFAM" id="SSF90123">
    <property type="entry name" value="ABC transporter transmembrane region"/>
    <property type="match status" value="1"/>
</dbReference>
<dbReference type="PANTHER" id="PTHR24221">
    <property type="entry name" value="ATP-BINDING CASSETTE SUB-FAMILY B"/>
    <property type="match status" value="1"/>
</dbReference>
<keyword evidence="5 11" id="KW-0067">ATP-binding</keyword>
<keyword evidence="2" id="KW-0813">Transport</keyword>
<evidence type="ECO:0000256" key="6">
    <source>
        <dbReference type="ARBA" id="ARBA00022989"/>
    </source>
</evidence>
<dbReference type="PROSITE" id="PS50929">
    <property type="entry name" value="ABC_TM1F"/>
    <property type="match status" value="1"/>
</dbReference>
<dbReference type="Gene3D" id="3.40.50.300">
    <property type="entry name" value="P-loop containing nucleotide triphosphate hydrolases"/>
    <property type="match status" value="1"/>
</dbReference>
<evidence type="ECO:0000259" key="9">
    <source>
        <dbReference type="PROSITE" id="PS50893"/>
    </source>
</evidence>
<sequence>MRRFRPYFSYLKAVRGSIILALLCGIVYGAANGAGLPLMVKKIFPKIFDPEAARLTDWQLMLIALWLPTIFALRGVAGYFNSYLIQYAGTRILEALRLDYFRKLQVLPVSFLQRQKTGDLISRGMTDTQTLQTALTTFANDIFKQPTTLIGALGYLGYLAYTERGVWLVLVSMAVIPLCILPIRYVGKRLINRARQLQGQLGQVSERFSENLNAAREVRAFSLEEIEINRLRTLTNSLVVSQMKVTKYTQALTPSIELISAAGISMTLVYAYKTGLSLPAFVSIITALYTCYDPIKKLGALQNITKIGSAALDRLEVVLNAPNSIADPVNPVPLGRAQGNLAFEHVVLTYDNDTAALRDVSISIPAGTTCALVGPSGAGKSTFANLVPRFYDVSSGRITLDGVDIRDVSLADLRRNIAIVSQEPVLFNDTVYNNLLLGRHDATREEVEQAARDAFAHDFILTLPQGYETIVGERGATLSGGQRQRLAVARAFLRNAPILILDEATSALDSESEAAIQLALRKLVVGKTVLIIAHRFSTIRDASLILVFDQGRIIDAGPHTELYERNPLYKGLYNRQGSFETA</sequence>
<dbReference type="RefSeq" id="WP_144229087.1">
    <property type="nucleotide sequence ID" value="NZ_CBCRVV010000002.1"/>
</dbReference>
<dbReference type="AlphaFoldDB" id="A0A556QQ24"/>
<organism evidence="11 12">
    <name type="scientific">Rariglobus hedericola</name>
    <dbReference type="NCBI Taxonomy" id="2597822"/>
    <lineage>
        <taxon>Bacteria</taxon>
        <taxon>Pseudomonadati</taxon>
        <taxon>Verrucomicrobiota</taxon>
        <taxon>Opitutia</taxon>
        <taxon>Opitutales</taxon>
        <taxon>Opitutaceae</taxon>
        <taxon>Rariglobus</taxon>
    </lineage>
</organism>
<dbReference type="InterPro" id="IPR039421">
    <property type="entry name" value="Type_1_exporter"/>
</dbReference>
<dbReference type="GO" id="GO:0140359">
    <property type="term" value="F:ABC-type transporter activity"/>
    <property type="evidence" value="ECO:0007669"/>
    <property type="project" value="InterPro"/>
</dbReference>
<dbReference type="InterPro" id="IPR036640">
    <property type="entry name" value="ABC1_TM_sf"/>
</dbReference>
<dbReference type="PROSITE" id="PS00211">
    <property type="entry name" value="ABC_TRANSPORTER_1"/>
    <property type="match status" value="1"/>
</dbReference>
<evidence type="ECO:0000256" key="8">
    <source>
        <dbReference type="SAM" id="Phobius"/>
    </source>
</evidence>
<keyword evidence="7 8" id="KW-0472">Membrane</keyword>
<dbReference type="InterPro" id="IPR011527">
    <property type="entry name" value="ABC1_TM_dom"/>
</dbReference>
<evidence type="ECO:0000313" key="11">
    <source>
        <dbReference type="EMBL" id="TSJ78746.1"/>
    </source>
</evidence>
<dbReference type="GO" id="GO:0016887">
    <property type="term" value="F:ATP hydrolysis activity"/>
    <property type="evidence" value="ECO:0007669"/>
    <property type="project" value="InterPro"/>
</dbReference>
<dbReference type="FunFam" id="3.40.50.300:FF:000287">
    <property type="entry name" value="Multidrug ABC transporter ATP-binding protein"/>
    <property type="match status" value="1"/>
</dbReference>
<evidence type="ECO:0000256" key="3">
    <source>
        <dbReference type="ARBA" id="ARBA00022692"/>
    </source>
</evidence>
<dbReference type="Proteomes" id="UP000315648">
    <property type="component" value="Unassembled WGS sequence"/>
</dbReference>
<dbReference type="CDD" id="cd18552">
    <property type="entry name" value="ABC_6TM_MsbA_like"/>
    <property type="match status" value="1"/>
</dbReference>
<protein>
    <submittedName>
        <fullName evidence="11">ABC transporter ATP-binding protein</fullName>
    </submittedName>
</protein>
<keyword evidence="4" id="KW-0547">Nucleotide-binding</keyword>
<accession>A0A556QQ24</accession>
<dbReference type="Pfam" id="PF00005">
    <property type="entry name" value="ABC_tran"/>
    <property type="match status" value="1"/>
</dbReference>
<comment type="subcellular location">
    <subcellularLocation>
        <location evidence="1">Cell membrane</location>
        <topology evidence="1">Multi-pass membrane protein</topology>
    </subcellularLocation>
</comment>
<keyword evidence="3 8" id="KW-0812">Transmembrane</keyword>
<dbReference type="GO" id="GO:0034040">
    <property type="term" value="F:ATPase-coupled lipid transmembrane transporter activity"/>
    <property type="evidence" value="ECO:0007669"/>
    <property type="project" value="TreeGrafter"/>
</dbReference>
<gene>
    <name evidence="11" type="ORF">FPL22_05410</name>
</gene>
<dbReference type="GO" id="GO:0005886">
    <property type="term" value="C:plasma membrane"/>
    <property type="evidence" value="ECO:0007669"/>
    <property type="project" value="UniProtKB-SubCell"/>
</dbReference>
<dbReference type="InterPro" id="IPR003593">
    <property type="entry name" value="AAA+_ATPase"/>
</dbReference>
<evidence type="ECO:0000256" key="2">
    <source>
        <dbReference type="ARBA" id="ARBA00022448"/>
    </source>
</evidence>
<dbReference type="SUPFAM" id="SSF52540">
    <property type="entry name" value="P-loop containing nucleoside triphosphate hydrolases"/>
    <property type="match status" value="1"/>
</dbReference>
<evidence type="ECO:0000256" key="4">
    <source>
        <dbReference type="ARBA" id="ARBA00022741"/>
    </source>
</evidence>
<feature type="domain" description="ABC transporter" evidence="9">
    <location>
        <begin position="341"/>
        <end position="575"/>
    </location>
</feature>
<name>A0A556QQ24_9BACT</name>
<dbReference type="PROSITE" id="PS50893">
    <property type="entry name" value="ABC_TRANSPORTER_2"/>
    <property type="match status" value="1"/>
</dbReference>
<dbReference type="Gene3D" id="1.20.1560.10">
    <property type="entry name" value="ABC transporter type 1, transmembrane domain"/>
    <property type="match status" value="1"/>
</dbReference>
<evidence type="ECO:0000256" key="5">
    <source>
        <dbReference type="ARBA" id="ARBA00022840"/>
    </source>
</evidence>
<evidence type="ECO:0000259" key="10">
    <source>
        <dbReference type="PROSITE" id="PS50929"/>
    </source>
</evidence>
<evidence type="ECO:0000313" key="12">
    <source>
        <dbReference type="Proteomes" id="UP000315648"/>
    </source>
</evidence>
<dbReference type="InterPro" id="IPR003439">
    <property type="entry name" value="ABC_transporter-like_ATP-bd"/>
</dbReference>
<dbReference type="GO" id="GO:0005524">
    <property type="term" value="F:ATP binding"/>
    <property type="evidence" value="ECO:0007669"/>
    <property type="project" value="UniProtKB-KW"/>
</dbReference>
<keyword evidence="6 8" id="KW-1133">Transmembrane helix</keyword>
<dbReference type="SMART" id="SM00382">
    <property type="entry name" value="AAA"/>
    <property type="match status" value="1"/>
</dbReference>
<reference evidence="11 12" key="1">
    <citation type="submission" date="2019-07" db="EMBL/GenBank/DDBJ databases">
        <title>Description of 53C-WASEF.</title>
        <authorList>
            <person name="Pitt A."/>
            <person name="Hahn M.W."/>
        </authorList>
    </citation>
    <scope>NUCLEOTIDE SEQUENCE [LARGE SCALE GENOMIC DNA]</scope>
    <source>
        <strain evidence="11 12">53C-WASEF</strain>
    </source>
</reference>
<evidence type="ECO:0000256" key="7">
    <source>
        <dbReference type="ARBA" id="ARBA00023136"/>
    </source>
</evidence>
<feature type="transmembrane region" description="Helical" evidence="8">
    <location>
        <begin position="167"/>
        <end position="187"/>
    </location>
</feature>
<dbReference type="OrthoDB" id="9761126at2"/>
<feature type="domain" description="ABC transmembrane type-1" evidence="10">
    <location>
        <begin position="19"/>
        <end position="303"/>
    </location>
</feature>
<dbReference type="PANTHER" id="PTHR24221:SF654">
    <property type="entry name" value="ATP-BINDING CASSETTE SUB-FAMILY B MEMBER 6"/>
    <property type="match status" value="1"/>
</dbReference>
<proteinExistence type="predicted"/>
<dbReference type="EMBL" id="VMBG01000001">
    <property type="protein sequence ID" value="TSJ78746.1"/>
    <property type="molecule type" value="Genomic_DNA"/>
</dbReference>